<keyword evidence="7" id="KW-1185">Reference proteome</keyword>
<dbReference type="EMBL" id="RHIB01000002">
    <property type="protein sequence ID" value="RNA68071.1"/>
    <property type="molecule type" value="Genomic_DNA"/>
</dbReference>
<dbReference type="GO" id="GO:0015833">
    <property type="term" value="P:peptide transport"/>
    <property type="evidence" value="ECO:0007669"/>
    <property type="project" value="TreeGrafter"/>
</dbReference>
<dbReference type="SUPFAM" id="SSF53850">
    <property type="entry name" value="Periplasmic binding protein-like II"/>
    <property type="match status" value="1"/>
</dbReference>
<gene>
    <name evidence="6" type="ORF">EBO34_13745</name>
</gene>
<dbReference type="InterPro" id="IPR039424">
    <property type="entry name" value="SBP_5"/>
</dbReference>
<evidence type="ECO:0000256" key="2">
    <source>
        <dbReference type="ARBA" id="ARBA00022448"/>
    </source>
</evidence>
<keyword evidence="2" id="KW-0813">Transport</keyword>
<comment type="similarity">
    <text evidence="1">Belongs to the bacterial solute-binding protein 5 family.</text>
</comment>
<evidence type="ECO:0000259" key="5">
    <source>
        <dbReference type="Pfam" id="PF00496"/>
    </source>
</evidence>
<comment type="caution">
    <text evidence="6">The sequence shown here is derived from an EMBL/GenBank/DDBJ whole genome shotgun (WGS) entry which is preliminary data.</text>
</comment>
<evidence type="ECO:0000313" key="6">
    <source>
        <dbReference type="EMBL" id="RNA68071.1"/>
    </source>
</evidence>
<accession>A0A3M7TRL7</accession>
<evidence type="ECO:0000256" key="1">
    <source>
        <dbReference type="ARBA" id="ARBA00005695"/>
    </source>
</evidence>
<dbReference type="InterPro" id="IPR030678">
    <property type="entry name" value="Peptide/Ni-bd"/>
</dbReference>
<dbReference type="Gene3D" id="3.40.190.10">
    <property type="entry name" value="Periplasmic binding protein-like II"/>
    <property type="match status" value="1"/>
</dbReference>
<dbReference type="PANTHER" id="PTHR30290:SF9">
    <property type="entry name" value="OLIGOPEPTIDE-BINDING PROTEIN APPA"/>
    <property type="match status" value="1"/>
</dbReference>
<keyword evidence="3" id="KW-0732">Signal</keyword>
<dbReference type="Gene3D" id="3.10.105.10">
    <property type="entry name" value="Dipeptide-binding Protein, Domain 3"/>
    <property type="match status" value="1"/>
</dbReference>
<name>A0A3M7TRL7_9BACI</name>
<dbReference type="GO" id="GO:1904680">
    <property type="term" value="F:peptide transmembrane transporter activity"/>
    <property type="evidence" value="ECO:0007669"/>
    <property type="project" value="TreeGrafter"/>
</dbReference>
<protein>
    <submittedName>
        <fullName evidence="6">Glutathione ABC transporter substrate-binding protein</fullName>
    </submittedName>
</protein>
<dbReference type="PIRSF" id="PIRSF002741">
    <property type="entry name" value="MppA"/>
    <property type="match status" value="1"/>
</dbReference>
<organism evidence="6 7">
    <name type="scientific">Alteribacter keqinensis</name>
    <dbReference type="NCBI Taxonomy" id="2483800"/>
    <lineage>
        <taxon>Bacteria</taxon>
        <taxon>Bacillati</taxon>
        <taxon>Bacillota</taxon>
        <taxon>Bacilli</taxon>
        <taxon>Bacillales</taxon>
        <taxon>Bacillaceae</taxon>
        <taxon>Alteribacter</taxon>
    </lineage>
</organism>
<feature type="region of interest" description="Disordered" evidence="4">
    <location>
        <begin position="1"/>
        <end position="35"/>
    </location>
</feature>
<dbReference type="AlphaFoldDB" id="A0A3M7TRL7"/>
<feature type="compositionally biased region" description="Gly residues" evidence="4">
    <location>
        <begin position="17"/>
        <end position="28"/>
    </location>
</feature>
<dbReference type="PANTHER" id="PTHR30290">
    <property type="entry name" value="PERIPLASMIC BINDING COMPONENT OF ABC TRANSPORTER"/>
    <property type="match status" value="1"/>
</dbReference>
<reference evidence="6 7" key="1">
    <citation type="submission" date="2018-10" db="EMBL/GenBank/DDBJ databases">
        <title>Bacillus Keqinensis sp. nov., a moderately halophilic bacterium isolated from a saline-alkaline lake.</title>
        <authorList>
            <person name="Wang H."/>
        </authorList>
    </citation>
    <scope>NUCLEOTIDE SEQUENCE [LARGE SCALE GENOMIC DNA]</scope>
    <source>
        <strain evidence="6 7">KQ-3</strain>
    </source>
</reference>
<dbReference type="Proteomes" id="UP000278746">
    <property type="component" value="Unassembled WGS sequence"/>
</dbReference>
<dbReference type="InterPro" id="IPR000914">
    <property type="entry name" value="SBP_5_dom"/>
</dbReference>
<dbReference type="GO" id="GO:0042597">
    <property type="term" value="C:periplasmic space"/>
    <property type="evidence" value="ECO:0007669"/>
    <property type="project" value="UniProtKB-ARBA"/>
</dbReference>
<evidence type="ECO:0000313" key="7">
    <source>
        <dbReference type="Proteomes" id="UP000278746"/>
    </source>
</evidence>
<feature type="domain" description="Solute-binding protein family 5" evidence="5">
    <location>
        <begin position="81"/>
        <end position="444"/>
    </location>
</feature>
<dbReference type="CDD" id="cd08499">
    <property type="entry name" value="PBP2_Ylib_like"/>
    <property type="match status" value="1"/>
</dbReference>
<proteinExistence type="inferred from homology"/>
<sequence>MAVALVGCASEPDEGGDTGTDGGDGGADNGEEAEGEEGGNLVIALGADIVALDPHGSNDVPSSNVQTNIYETLLTQSEDMELEPLLATDWEAVEDDLWEFELREDVTFHDGSEFNAEVVKANFDRVLDPEVASPRQFLFEMIEEVIIVDDYTVQFKTEYPFAPLPSHLAHTGGSMISKDAIDADYEAMEDGESPGSVLNSEPAGTGFFKFESRDTGNEVVLAKNEDYWGENAKVDQVTFRVISEPSTRVGNLETGDIHISYPVEPNNKSRVEAMDIADVYEQRSLSTAYVGFNNDKEPFDDPKVRQALTMAIDKSAIIDGILEGNATEAIAPINDQVFGFSDSVDELGYDPERAKELLAEAGYEDGFETTIWTNESAEREDIAIIVQDQLSEIGVDVSIEVLEWGAYLDNTANGQHDMFILGWVTVTGDADYGMFPLFHSSQKGAAGNRTFTDNAELDDVLDQARRETDDATREDLYEQALEILVEDAPMLSLYHTTYLVGVNKDVQGFWKHPNGLYMLQDVTIN</sequence>
<evidence type="ECO:0000256" key="4">
    <source>
        <dbReference type="SAM" id="MobiDB-lite"/>
    </source>
</evidence>
<dbReference type="Gene3D" id="3.90.76.10">
    <property type="entry name" value="Dipeptide-binding Protein, Domain 1"/>
    <property type="match status" value="1"/>
</dbReference>
<dbReference type="Pfam" id="PF00496">
    <property type="entry name" value="SBP_bac_5"/>
    <property type="match status" value="1"/>
</dbReference>
<dbReference type="GO" id="GO:0043190">
    <property type="term" value="C:ATP-binding cassette (ABC) transporter complex"/>
    <property type="evidence" value="ECO:0007669"/>
    <property type="project" value="InterPro"/>
</dbReference>
<evidence type="ECO:0000256" key="3">
    <source>
        <dbReference type="ARBA" id="ARBA00022729"/>
    </source>
</evidence>
<dbReference type="OrthoDB" id="9796817at2"/>